<dbReference type="Proteomes" id="UP001357485">
    <property type="component" value="Unassembled WGS sequence"/>
</dbReference>
<evidence type="ECO:0000313" key="2">
    <source>
        <dbReference type="EMBL" id="KAK5095675.1"/>
    </source>
</evidence>
<organism evidence="2 3">
    <name type="scientific">Cryomyces antarcticus</name>
    <dbReference type="NCBI Taxonomy" id="329879"/>
    <lineage>
        <taxon>Eukaryota</taxon>
        <taxon>Fungi</taxon>
        <taxon>Dikarya</taxon>
        <taxon>Ascomycota</taxon>
        <taxon>Pezizomycotina</taxon>
        <taxon>Dothideomycetes</taxon>
        <taxon>Dothideomycetes incertae sedis</taxon>
        <taxon>Cryomyces</taxon>
    </lineage>
</organism>
<gene>
    <name evidence="2" type="ORF">LTR16_007366</name>
</gene>
<feature type="region of interest" description="Disordered" evidence="1">
    <location>
        <begin position="1"/>
        <end position="22"/>
    </location>
</feature>
<evidence type="ECO:0000256" key="1">
    <source>
        <dbReference type="SAM" id="MobiDB-lite"/>
    </source>
</evidence>
<comment type="caution">
    <text evidence="2">The sequence shown here is derived from an EMBL/GenBank/DDBJ whole genome shotgun (WGS) entry which is preliminary data.</text>
</comment>
<feature type="non-terminal residue" evidence="2">
    <location>
        <position position="206"/>
    </location>
</feature>
<name>A0ABR0KI95_9PEZI</name>
<dbReference type="PANTHER" id="PTHR42345">
    <property type="entry name" value="TPR_REGION DOMAIN-CONTAINING PROTEIN"/>
    <property type="match status" value="1"/>
</dbReference>
<feature type="region of interest" description="Disordered" evidence="1">
    <location>
        <begin position="127"/>
        <end position="148"/>
    </location>
</feature>
<feature type="compositionally biased region" description="Low complexity" evidence="1">
    <location>
        <begin position="128"/>
        <end position="142"/>
    </location>
</feature>
<sequence length="206" mass="22162">MNSGWADVKAATVRDHEPRINEREAILRDSDFLQGNDMKSALQSDFRFPVAAPPSSRDDIKSTGLTLLPADLPPVPSTDDTGKDGIRSYRAELIFGSPSNKRLGTRTIQLAHDVYFVSSHPCARPLVSSTPDSAPPSTANPTRAAHPLHKSFKYRVHPVAGSLRATLSSSSDVVGALTIPDAETTVLDARSSDASYARDLEVLARA</sequence>
<reference evidence="2 3" key="1">
    <citation type="submission" date="2023-08" db="EMBL/GenBank/DDBJ databases">
        <title>Black Yeasts Isolated from many extreme environments.</title>
        <authorList>
            <person name="Coleine C."/>
            <person name="Stajich J.E."/>
            <person name="Selbmann L."/>
        </authorList>
    </citation>
    <scope>NUCLEOTIDE SEQUENCE [LARGE SCALE GENOMIC DNA]</scope>
    <source>
        <strain evidence="2 3">CCFEE 536</strain>
    </source>
</reference>
<dbReference type="EMBL" id="JAVRRA010026178">
    <property type="protein sequence ID" value="KAK5095675.1"/>
    <property type="molecule type" value="Genomic_DNA"/>
</dbReference>
<evidence type="ECO:0000313" key="3">
    <source>
        <dbReference type="Proteomes" id="UP001357485"/>
    </source>
</evidence>
<dbReference type="PANTHER" id="PTHR42345:SF2">
    <property type="entry name" value="HELICASE-LIKE PROTEIN"/>
    <property type="match status" value="1"/>
</dbReference>
<keyword evidence="3" id="KW-1185">Reference proteome</keyword>
<accession>A0ABR0KI95</accession>
<proteinExistence type="predicted"/>
<protein>
    <submittedName>
        <fullName evidence="2">Uncharacterized protein</fullName>
    </submittedName>
</protein>
<feature type="compositionally biased region" description="Basic and acidic residues" evidence="1">
    <location>
        <begin position="12"/>
        <end position="22"/>
    </location>
</feature>